<evidence type="ECO:0000256" key="2">
    <source>
        <dbReference type="ARBA" id="ARBA00022964"/>
    </source>
</evidence>
<dbReference type="InterPro" id="IPR012786">
    <property type="entry name" value="Protocat_dOase_a"/>
</dbReference>
<evidence type="ECO:0000256" key="3">
    <source>
        <dbReference type="ARBA" id="ARBA00023002"/>
    </source>
</evidence>
<dbReference type="Pfam" id="PF00775">
    <property type="entry name" value="Dioxygenase_C"/>
    <property type="match status" value="1"/>
</dbReference>
<dbReference type="PANTHER" id="PTHR33711:SF9">
    <property type="entry name" value="PROTOCATECHUATE 3,4-DIOXYGENASE ALPHA CHAIN"/>
    <property type="match status" value="1"/>
</dbReference>
<dbReference type="CDD" id="cd03463">
    <property type="entry name" value="3_4-PCD_alpha"/>
    <property type="match status" value="1"/>
</dbReference>
<gene>
    <name evidence="5" type="primary">pcaG</name>
    <name evidence="5" type="ORF">ACFQBM_04670</name>
</gene>
<comment type="caution">
    <text evidence="5">The sequence shown here is derived from an EMBL/GenBank/DDBJ whole genome shotgun (WGS) entry which is preliminary data.</text>
</comment>
<reference evidence="6" key="1">
    <citation type="journal article" date="2019" name="Int. J. Syst. Evol. Microbiol.">
        <title>The Global Catalogue of Microorganisms (GCM) 10K type strain sequencing project: providing services to taxonomists for standard genome sequencing and annotation.</title>
        <authorList>
            <consortium name="The Broad Institute Genomics Platform"/>
            <consortium name="The Broad Institute Genome Sequencing Center for Infectious Disease"/>
            <person name="Wu L."/>
            <person name="Ma J."/>
        </authorList>
    </citation>
    <scope>NUCLEOTIDE SEQUENCE [LARGE SCALE GENOMIC DNA]</scope>
    <source>
        <strain evidence="6">CGMCC 1.13718</strain>
    </source>
</reference>
<evidence type="ECO:0000259" key="4">
    <source>
        <dbReference type="PROSITE" id="PS00083"/>
    </source>
</evidence>
<dbReference type="SUPFAM" id="SSF49482">
    <property type="entry name" value="Aromatic compound dioxygenase"/>
    <property type="match status" value="1"/>
</dbReference>
<evidence type="ECO:0000313" key="6">
    <source>
        <dbReference type="Proteomes" id="UP001596425"/>
    </source>
</evidence>
<keyword evidence="6" id="KW-1185">Reference proteome</keyword>
<dbReference type="PROSITE" id="PS00083">
    <property type="entry name" value="INTRADIOL_DIOXYGENAS"/>
    <property type="match status" value="1"/>
</dbReference>
<dbReference type="EMBL" id="JBHSVR010000001">
    <property type="protein sequence ID" value="MFC6632560.1"/>
    <property type="molecule type" value="Genomic_DNA"/>
</dbReference>
<name>A0ABW1YM71_9GAMM</name>
<evidence type="ECO:0000313" key="5">
    <source>
        <dbReference type="EMBL" id="MFC6632560.1"/>
    </source>
</evidence>
<dbReference type="InterPro" id="IPR000627">
    <property type="entry name" value="Intradiol_dOase_C"/>
</dbReference>
<dbReference type="PANTHER" id="PTHR33711">
    <property type="entry name" value="DIOXYGENASE, PUTATIVE (AFU_ORTHOLOGUE AFUA_2G02910)-RELATED"/>
    <property type="match status" value="1"/>
</dbReference>
<comment type="similarity">
    <text evidence="1">Belongs to the intradiol ring-cleavage dioxygenase family.</text>
</comment>
<keyword evidence="2" id="KW-0223">Dioxygenase</keyword>
<sequence length="182" mass="20490">MKLKQTASQTVGPYFAYGLTPQQYGYDFRSIFSNRIDGDGERIALSGRVFDGNGEAVNDAMIEIWQADARGQYQGNGFARFGTGTDSQCRFHFDTIRPGSIDNEQAPHICVLVFMRGLLLHNYTRIYFSDEAAANERDPVLNSVPAERRGTLIAERSDTPDGPAYRFDIHMQGERETVFFDV</sequence>
<protein>
    <submittedName>
        <fullName evidence="5">Protocatechuate 3,4-dioxygenase subunit alpha</fullName>
        <ecNumber evidence="5">1.13.11.3</ecNumber>
    </submittedName>
</protein>
<organism evidence="5 6">
    <name type="scientific">Microbulbifer taiwanensis</name>
    <dbReference type="NCBI Taxonomy" id="986746"/>
    <lineage>
        <taxon>Bacteria</taxon>
        <taxon>Pseudomonadati</taxon>
        <taxon>Pseudomonadota</taxon>
        <taxon>Gammaproteobacteria</taxon>
        <taxon>Cellvibrionales</taxon>
        <taxon>Microbulbiferaceae</taxon>
        <taxon>Microbulbifer</taxon>
    </lineage>
</organism>
<evidence type="ECO:0000256" key="1">
    <source>
        <dbReference type="ARBA" id="ARBA00007825"/>
    </source>
</evidence>
<dbReference type="Gene3D" id="2.60.130.10">
    <property type="entry name" value="Aromatic compound dioxygenase"/>
    <property type="match status" value="1"/>
</dbReference>
<feature type="domain" description="Intradiol ring-cleavage dioxygenases" evidence="4">
    <location>
        <begin position="45"/>
        <end position="73"/>
    </location>
</feature>
<dbReference type="NCBIfam" id="TIGR02423">
    <property type="entry name" value="protocat_alph"/>
    <property type="match status" value="1"/>
</dbReference>
<dbReference type="Proteomes" id="UP001596425">
    <property type="component" value="Unassembled WGS sequence"/>
</dbReference>
<dbReference type="EC" id="1.13.11.3" evidence="5"/>
<dbReference type="GO" id="GO:0018578">
    <property type="term" value="F:protocatechuate 3,4-dioxygenase activity"/>
    <property type="evidence" value="ECO:0007669"/>
    <property type="project" value="UniProtKB-EC"/>
</dbReference>
<dbReference type="InterPro" id="IPR050770">
    <property type="entry name" value="Intradiol_RC_Dioxygenase"/>
</dbReference>
<proteinExistence type="inferred from homology"/>
<dbReference type="RefSeq" id="WP_226864875.1">
    <property type="nucleotide sequence ID" value="NZ_JACZFR010000025.1"/>
</dbReference>
<accession>A0ABW1YM71</accession>
<dbReference type="InterPro" id="IPR015889">
    <property type="entry name" value="Intradiol_dOase_core"/>
</dbReference>
<keyword evidence="3 5" id="KW-0560">Oxidoreductase</keyword>